<proteinExistence type="predicted"/>
<feature type="domain" description="Carbohydrate kinase PfkB" evidence="3">
    <location>
        <begin position="2"/>
        <end position="288"/>
    </location>
</feature>
<dbReference type="SUPFAM" id="SSF53613">
    <property type="entry name" value="Ribokinase-like"/>
    <property type="match status" value="1"/>
</dbReference>
<evidence type="ECO:0000256" key="1">
    <source>
        <dbReference type="ARBA" id="ARBA00022679"/>
    </source>
</evidence>
<sequence>MIKIVGIGANVYDTLITLPEFPAEDTKMRANSTCVSGGGPCATGLVTASKLGGSSAFIGVLSDDNAGKFLLEDMKKYGMTDEYVDVKKGYSSFSSYILLNTKKASRTCVFNKGNLPALELSEKQKQVICDAEILMVDGNEMESAIEGAKLANQSDTKVLYDAGGLYDGVERLLPYADILIPSEEFALGHTDKKTADEAAIVLYKKYSPEVVVITQGKNGGIIYDGKEIAKYPAFLVDAVDSNGSGDVFHGAFAFAVSIGYNYKKACVFSSAVSALKCTKVGSRASIPTLDEVKKFLKERGCNEFEENME</sequence>
<dbReference type="RefSeq" id="WP_249313591.1">
    <property type="nucleotide sequence ID" value="NZ_JACRSU010000004.1"/>
</dbReference>
<comment type="caution">
    <text evidence="4">The sequence shown here is derived from an EMBL/GenBank/DDBJ whole genome shotgun (WGS) entry which is preliminary data.</text>
</comment>
<dbReference type="PANTHER" id="PTHR42774:SF3">
    <property type="entry name" value="KETOHEXOKINASE"/>
    <property type="match status" value="1"/>
</dbReference>
<dbReference type="InterPro" id="IPR052562">
    <property type="entry name" value="Ketohexokinase-related"/>
</dbReference>
<dbReference type="PROSITE" id="PS00584">
    <property type="entry name" value="PFKB_KINASES_2"/>
    <property type="match status" value="1"/>
</dbReference>
<dbReference type="GO" id="GO:0016301">
    <property type="term" value="F:kinase activity"/>
    <property type="evidence" value="ECO:0007669"/>
    <property type="project" value="UniProtKB-KW"/>
</dbReference>
<dbReference type="InterPro" id="IPR011611">
    <property type="entry name" value="PfkB_dom"/>
</dbReference>
<dbReference type="EMBL" id="JACRSU010000004">
    <property type="protein sequence ID" value="MBC8541574.1"/>
    <property type="molecule type" value="Genomic_DNA"/>
</dbReference>
<gene>
    <name evidence="4" type="ORF">H8698_11355</name>
</gene>
<dbReference type="Gene3D" id="3.40.1190.20">
    <property type="match status" value="1"/>
</dbReference>
<evidence type="ECO:0000313" key="4">
    <source>
        <dbReference type="EMBL" id="MBC8541574.1"/>
    </source>
</evidence>
<accession>A0A926DQN3</accession>
<dbReference type="Proteomes" id="UP000611762">
    <property type="component" value="Unassembled WGS sequence"/>
</dbReference>
<evidence type="ECO:0000313" key="5">
    <source>
        <dbReference type="Proteomes" id="UP000611762"/>
    </source>
</evidence>
<dbReference type="InterPro" id="IPR002173">
    <property type="entry name" value="Carboh/pur_kinase_PfkB_CS"/>
</dbReference>
<keyword evidence="5" id="KW-1185">Reference proteome</keyword>
<keyword evidence="1" id="KW-0808">Transferase</keyword>
<dbReference type="PANTHER" id="PTHR42774">
    <property type="entry name" value="PHOSPHOTRANSFERASE SYSTEM TRANSPORT PROTEIN"/>
    <property type="match status" value="1"/>
</dbReference>
<reference evidence="4" key="1">
    <citation type="submission" date="2020-08" db="EMBL/GenBank/DDBJ databases">
        <title>Genome public.</title>
        <authorList>
            <person name="Liu C."/>
            <person name="Sun Q."/>
        </authorList>
    </citation>
    <scope>NUCLEOTIDE SEQUENCE</scope>
    <source>
        <strain evidence="4">H8</strain>
    </source>
</reference>
<evidence type="ECO:0000259" key="3">
    <source>
        <dbReference type="Pfam" id="PF00294"/>
    </source>
</evidence>
<evidence type="ECO:0000256" key="2">
    <source>
        <dbReference type="ARBA" id="ARBA00022777"/>
    </source>
</evidence>
<name>A0A926DQN3_9FIRM</name>
<keyword evidence="2" id="KW-0418">Kinase</keyword>
<dbReference type="InterPro" id="IPR029056">
    <property type="entry name" value="Ribokinase-like"/>
</dbReference>
<protein>
    <recommendedName>
        <fullName evidence="3">Carbohydrate kinase PfkB domain-containing protein</fullName>
    </recommendedName>
</protein>
<organism evidence="4 5">
    <name type="scientific">Congzhengia minquanensis</name>
    <dbReference type="NCBI Taxonomy" id="2763657"/>
    <lineage>
        <taxon>Bacteria</taxon>
        <taxon>Bacillati</taxon>
        <taxon>Bacillota</taxon>
        <taxon>Clostridia</taxon>
        <taxon>Eubacteriales</taxon>
        <taxon>Oscillospiraceae</taxon>
        <taxon>Congzhengia</taxon>
    </lineage>
</organism>
<dbReference type="Pfam" id="PF00294">
    <property type="entry name" value="PfkB"/>
    <property type="match status" value="1"/>
</dbReference>
<dbReference type="AlphaFoldDB" id="A0A926DQN3"/>